<dbReference type="Proteomes" id="UP001202961">
    <property type="component" value="Unassembled WGS sequence"/>
</dbReference>
<gene>
    <name evidence="2" type="ORF">NB063_18760</name>
</gene>
<keyword evidence="1" id="KW-0732">Signal</keyword>
<dbReference type="PROSITE" id="PS51257">
    <property type="entry name" value="PROKAR_LIPOPROTEIN"/>
    <property type="match status" value="1"/>
</dbReference>
<evidence type="ECO:0008006" key="4">
    <source>
        <dbReference type="Google" id="ProtNLM"/>
    </source>
</evidence>
<feature type="signal peptide" evidence="1">
    <location>
        <begin position="1"/>
        <end position="19"/>
    </location>
</feature>
<dbReference type="EMBL" id="JAMQBK010000050">
    <property type="protein sequence ID" value="MCM2372658.1"/>
    <property type="molecule type" value="Genomic_DNA"/>
</dbReference>
<feature type="chain" id="PRO_5045291635" description="Secreted protein" evidence="1">
    <location>
        <begin position="20"/>
        <end position="62"/>
    </location>
</feature>
<proteinExistence type="predicted"/>
<evidence type="ECO:0000313" key="3">
    <source>
        <dbReference type="Proteomes" id="UP001202961"/>
    </source>
</evidence>
<keyword evidence="3" id="KW-1185">Reference proteome</keyword>
<comment type="caution">
    <text evidence="2">The sequence shown here is derived from an EMBL/GenBank/DDBJ whole genome shotgun (WGS) entry which is preliminary data.</text>
</comment>
<name>A0ABT0U6S1_9BACT</name>
<evidence type="ECO:0000313" key="2">
    <source>
        <dbReference type="EMBL" id="MCM2372658.1"/>
    </source>
</evidence>
<protein>
    <recommendedName>
        <fullName evidence="4">Secreted protein</fullName>
    </recommendedName>
</protein>
<sequence length="62" mass="7016">MLRFCAPFLFCFVSGFVIAGCGRPSDLSGTNTFADMTAEDWNEYNAEQEQLKKEAELAMKER</sequence>
<dbReference type="RefSeq" id="WP_250930293.1">
    <property type="nucleotide sequence ID" value="NZ_JAMQBK010000050.1"/>
</dbReference>
<reference evidence="2 3" key="1">
    <citation type="journal article" date="2022" name="Syst. Appl. Microbiol.">
        <title>Rhodopirellula aestuarii sp. nov., a novel member of the genus Rhodopirellula isolated from brackish sediments collected in the Tagus River estuary, Portugal.</title>
        <authorList>
            <person name="Vitorino I.R."/>
            <person name="Klimek D."/>
            <person name="Calusinska M."/>
            <person name="Lobo-da-Cunha A."/>
            <person name="Vasconcelos V."/>
            <person name="Lage O.M."/>
        </authorList>
    </citation>
    <scope>NUCLEOTIDE SEQUENCE [LARGE SCALE GENOMIC DNA]</scope>
    <source>
        <strain evidence="2 3">ICT_H3.1</strain>
    </source>
</reference>
<organism evidence="2 3">
    <name type="scientific">Aporhodopirellula aestuarii</name>
    <dbReference type="NCBI Taxonomy" id="2950107"/>
    <lineage>
        <taxon>Bacteria</taxon>
        <taxon>Pseudomonadati</taxon>
        <taxon>Planctomycetota</taxon>
        <taxon>Planctomycetia</taxon>
        <taxon>Pirellulales</taxon>
        <taxon>Pirellulaceae</taxon>
        <taxon>Aporhodopirellula</taxon>
    </lineage>
</organism>
<accession>A0ABT0U6S1</accession>
<evidence type="ECO:0000256" key="1">
    <source>
        <dbReference type="SAM" id="SignalP"/>
    </source>
</evidence>